<dbReference type="PANTHER" id="PTHR13031">
    <property type="entry name" value="RIBONUCLEASE P SUBUNIT P30"/>
    <property type="match status" value="1"/>
</dbReference>
<evidence type="ECO:0000313" key="5">
    <source>
        <dbReference type="Proteomes" id="UP001311799"/>
    </source>
</evidence>
<dbReference type="EMBL" id="JAWDEY010000016">
    <property type="protein sequence ID" value="KAK6589054.1"/>
    <property type="molecule type" value="Genomic_DNA"/>
</dbReference>
<dbReference type="SUPFAM" id="SSF89550">
    <property type="entry name" value="PHP domain-like"/>
    <property type="match status" value="1"/>
</dbReference>
<dbReference type="GO" id="GO:0008033">
    <property type="term" value="P:tRNA processing"/>
    <property type="evidence" value="ECO:0007669"/>
    <property type="project" value="UniProtKB-KW"/>
</dbReference>
<dbReference type="GO" id="GO:0005655">
    <property type="term" value="C:nucleolar ribonuclease P complex"/>
    <property type="evidence" value="ECO:0007669"/>
    <property type="project" value="TreeGrafter"/>
</dbReference>
<comment type="subcellular location">
    <subcellularLocation>
        <location evidence="1">Nucleus</location>
    </subcellularLocation>
</comment>
<reference evidence="4 5" key="1">
    <citation type="submission" date="2023-10" db="EMBL/GenBank/DDBJ databases">
        <title>Comparative genomics analysis reveals potential genetic determinants of host preference in Cryptosporidium xiaoi.</title>
        <authorList>
            <person name="Xiao L."/>
            <person name="Li J."/>
        </authorList>
    </citation>
    <scope>NUCLEOTIDE SEQUENCE [LARGE SCALE GENOMIC DNA]</scope>
    <source>
        <strain evidence="4 5">52996</strain>
    </source>
</reference>
<keyword evidence="5" id="KW-1185">Reference proteome</keyword>
<gene>
    <name evidence="4" type="ORF">RS030_243602</name>
</gene>
<evidence type="ECO:0000256" key="2">
    <source>
        <dbReference type="ARBA" id="ARBA00007331"/>
    </source>
</evidence>
<dbReference type="PANTHER" id="PTHR13031:SF0">
    <property type="entry name" value="RIBONUCLEASE P PROTEIN SUBUNIT P30"/>
    <property type="match status" value="1"/>
</dbReference>
<sequence length="351" mass="39359">MSFELCVNWPGDLDIGKELIKRAYSLGYKGIAFNHTLNLIDKCNQIKNHISKSGGRNLNLSSNGVLSSLAKEGHVCPIQYINIDRIELTDLRKKGIYNNTSLLAKNTYIPLNLSCHDPTINGKLNTSDDISLDFFQLRRITIVFDSQDHTPYINALSRGPCNESSDSWSKALFSNLPNKPYDIVAVRPTTQNSLNAAISSVECDIISIDISSQPKLPFIIKRQQINLAISRGIFFEIDIGKCFLNKGNHRRNFFLNFLTLTRHVPHKNIIITGSPSCIIDIKSPIDLSNICYVLLSMDLDRKINVNPNDFIDSNALRALAKGANRKTFASIIVISEKNDTNQGKDYEMNIL</sequence>
<dbReference type="Gene3D" id="3.20.20.140">
    <property type="entry name" value="Metal-dependent hydrolases"/>
    <property type="match status" value="1"/>
</dbReference>
<dbReference type="InterPro" id="IPR016195">
    <property type="entry name" value="Pol/histidinol_Pase-like"/>
</dbReference>
<keyword evidence="3" id="KW-0819">tRNA processing</keyword>
<comment type="caution">
    <text evidence="4">The sequence shown here is derived from an EMBL/GenBank/DDBJ whole genome shotgun (WGS) entry which is preliminary data.</text>
</comment>
<evidence type="ECO:0000313" key="4">
    <source>
        <dbReference type="EMBL" id="KAK6589054.1"/>
    </source>
</evidence>
<name>A0AAV9XY70_9CRYT</name>
<organism evidence="4 5">
    <name type="scientific">Cryptosporidium xiaoi</name>
    <dbReference type="NCBI Taxonomy" id="659607"/>
    <lineage>
        <taxon>Eukaryota</taxon>
        <taxon>Sar</taxon>
        <taxon>Alveolata</taxon>
        <taxon>Apicomplexa</taxon>
        <taxon>Conoidasida</taxon>
        <taxon>Coccidia</taxon>
        <taxon>Eucoccidiorida</taxon>
        <taxon>Eimeriorina</taxon>
        <taxon>Cryptosporidiidae</taxon>
        <taxon>Cryptosporidium</taxon>
    </lineage>
</organism>
<dbReference type="Proteomes" id="UP001311799">
    <property type="component" value="Unassembled WGS sequence"/>
</dbReference>
<dbReference type="InterPro" id="IPR002738">
    <property type="entry name" value="RNase_P_p30"/>
</dbReference>
<dbReference type="GO" id="GO:0003723">
    <property type="term" value="F:RNA binding"/>
    <property type="evidence" value="ECO:0007669"/>
    <property type="project" value="TreeGrafter"/>
</dbReference>
<evidence type="ECO:0000256" key="1">
    <source>
        <dbReference type="ARBA" id="ARBA00004123"/>
    </source>
</evidence>
<dbReference type="Pfam" id="PF01876">
    <property type="entry name" value="RNase_P_p30"/>
    <property type="match status" value="1"/>
</dbReference>
<accession>A0AAV9XY70</accession>
<dbReference type="AlphaFoldDB" id="A0AAV9XY70"/>
<comment type="similarity">
    <text evidence="2">Belongs to the eukaryotic/archaeal RNase P protein component 3 family.</text>
</comment>
<protein>
    <submittedName>
        <fullName evidence="4">Ribonuclease P (30kD)</fullName>
    </submittedName>
</protein>
<evidence type="ECO:0000256" key="3">
    <source>
        <dbReference type="ARBA" id="ARBA00022694"/>
    </source>
</evidence>
<proteinExistence type="inferred from homology"/>